<dbReference type="AlphaFoldDB" id="A0A0X1U8B4"/>
<proteinExistence type="predicted"/>
<comment type="pathway">
    <text evidence="1">Cofactor biosynthesis; thiamine diphosphate biosynthesis.</text>
</comment>
<dbReference type="Proteomes" id="UP000184204">
    <property type="component" value="Unassembled WGS sequence"/>
</dbReference>
<feature type="domain" description="Thiamine phosphate synthase/TenI" evidence="3">
    <location>
        <begin position="6"/>
        <end position="182"/>
    </location>
</feature>
<evidence type="ECO:0000256" key="1">
    <source>
        <dbReference type="ARBA" id="ARBA00004948"/>
    </source>
</evidence>
<evidence type="ECO:0000256" key="2">
    <source>
        <dbReference type="ARBA" id="ARBA00022977"/>
    </source>
</evidence>
<dbReference type="RefSeq" id="WP_066049965.1">
    <property type="nucleotide sequence ID" value="NZ_CP014223.1"/>
</dbReference>
<dbReference type="OrthoDB" id="9815348at2"/>
<name>A0A0X1U8B4_ANAPI</name>
<dbReference type="GO" id="GO:0005737">
    <property type="term" value="C:cytoplasm"/>
    <property type="evidence" value="ECO:0007669"/>
    <property type="project" value="TreeGrafter"/>
</dbReference>
<reference evidence="6" key="2">
    <citation type="submission" date="2016-01" db="EMBL/GenBank/DDBJ databases">
        <authorList>
            <person name="Poehlein A."/>
            <person name="Schlien K."/>
            <person name="Gottschalk G."/>
            <person name="Buckel W."/>
            <person name="Daniel R."/>
        </authorList>
    </citation>
    <scope>NUCLEOTIDE SEQUENCE [LARGE SCALE GENOMIC DNA]</scope>
    <source>
        <strain evidence="6">X2</strain>
    </source>
</reference>
<organism evidence="5 7">
    <name type="scientific">Anaerotignum propionicum DSM 1682</name>
    <dbReference type="NCBI Taxonomy" id="991789"/>
    <lineage>
        <taxon>Bacteria</taxon>
        <taxon>Bacillati</taxon>
        <taxon>Bacillota</taxon>
        <taxon>Clostridia</taxon>
        <taxon>Lachnospirales</taxon>
        <taxon>Anaerotignaceae</taxon>
        <taxon>Anaerotignum</taxon>
    </lineage>
</organism>
<evidence type="ECO:0000259" key="3">
    <source>
        <dbReference type="Pfam" id="PF02581"/>
    </source>
</evidence>
<reference evidence="5" key="3">
    <citation type="submission" date="2016-11" db="EMBL/GenBank/DDBJ databases">
        <authorList>
            <person name="Varghese N."/>
            <person name="Submissions S."/>
        </authorList>
    </citation>
    <scope>NUCLEOTIDE SEQUENCE</scope>
    <source>
        <strain evidence="5">DSM 1682</strain>
    </source>
</reference>
<keyword evidence="6" id="KW-1185">Reference proteome</keyword>
<dbReference type="InterPro" id="IPR022998">
    <property type="entry name" value="ThiamineP_synth_TenI"/>
</dbReference>
<evidence type="ECO:0000313" key="5">
    <source>
        <dbReference type="EMBL" id="SHE65484.1"/>
    </source>
</evidence>
<dbReference type="GO" id="GO:0009228">
    <property type="term" value="P:thiamine biosynthetic process"/>
    <property type="evidence" value="ECO:0007669"/>
    <property type="project" value="UniProtKB-KW"/>
</dbReference>
<dbReference type="CDD" id="cd00564">
    <property type="entry name" value="TMP_TenI"/>
    <property type="match status" value="1"/>
</dbReference>
<protein>
    <submittedName>
        <fullName evidence="4">Regulatory protein TenI</fullName>
    </submittedName>
    <submittedName>
        <fullName evidence="5">Thiamine-phosphate pyrophosphorylase</fullName>
    </submittedName>
</protein>
<keyword evidence="2" id="KW-0784">Thiamine biosynthesis</keyword>
<dbReference type="EMBL" id="FQUA01000004">
    <property type="protein sequence ID" value="SHE65484.1"/>
    <property type="molecule type" value="Genomic_DNA"/>
</dbReference>
<evidence type="ECO:0000313" key="4">
    <source>
        <dbReference type="EMBL" id="AMJ41187.1"/>
    </source>
</evidence>
<dbReference type="Proteomes" id="UP000068026">
    <property type="component" value="Chromosome"/>
</dbReference>
<dbReference type="InterPro" id="IPR013785">
    <property type="entry name" value="Aldolase_TIM"/>
</dbReference>
<dbReference type="Pfam" id="PF02581">
    <property type="entry name" value="TMP-TENI"/>
    <property type="match status" value="1"/>
</dbReference>
<dbReference type="Gene3D" id="3.20.20.70">
    <property type="entry name" value="Aldolase class I"/>
    <property type="match status" value="1"/>
</dbReference>
<dbReference type="SUPFAM" id="SSF51391">
    <property type="entry name" value="Thiamin phosphate synthase"/>
    <property type="match status" value="1"/>
</dbReference>
<reference evidence="4 6" key="1">
    <citation type="journal article" date="2016" name="Genome Announc.">
        <title>Complete Genome Sequence of the Amino Acid-Fermenting Clostridium propionicum X2 (DSM 1682).</title>
        <authorList>
            <person name="Poehlein A."/>
            <person name="Schlien K."/>
            <person name="Chowdhury N.P."/>
            <person name="Gottschalk G."/>
            <person name="Buckel W."/>
            <person name="Daniel R."/>
        </authorList>
    </citation>
    <scope>NUCLEOTIDE SEQUENCE [LARGE SCALE GENOMIC DNA]</scope>
    <source>
        <strain evidence="4 6">X2</strain>
    </source>
</reference>
<dbReference type="PANTHER" id="PTHR20857">
    <property type="entry name" value="THIAMINE-PHOSPHATE PYROPHOSPHORYLASE"/>
    <property type="match status" value="1"/>
</dbReference>
<gene>
    <name evidence="4" type="primary">tenI</name>
    <name evidence="4" type="ORF">CPRO_15940</name>
    <name evidence="5" type="ORF">SAMN02745151_01406</name>
</gene>
<dbReference type="PANTHER" id="PTHR20857:SF15">
    <property type="entry name" value="THIAMINE-PHOSPHATE SYNTHASE"/>
    <property type="match status" value="1"/>
</dbReference>
<sequence length="204" mass="22752">MYDFICVTNRLLCKEEFLHRIEKIASKHPAGIILREKDLSEEEYKQLAKQVLEICAKHQVPCILHSFVDVAMELGAEAIHLPLPMLKEVTETQKVRFKVMGSSCHSLEEALEAQRLGCTYIIAGHIFQTDCKKGLAGRGLHFLEHICNSVSIPVYAIGGIDYHNIYSVYEAGAKGACVMSGLMKCDDVALYLIGFEKADGKYSV</sequence>
<dbReference type="InterPro" id="IPR036206">
    <property type="entry name" value="ThiamineP_synth_sf"/>
</dbReference>
<accession>A0A0X1U8B4</accession>
<dbReference type="GO" id="GO:0004789">
    <property type="term" value="F:thiamine-phosphate diphosphorylase activity"/>
    <property type="evidence" value="ECO:0007669"/>
    <property type="project" value="TreeGrafter"/>
</dbReference>
<evidence type="ECO:0000313" key="7">
    <source>
        <dbReference type="Proteomes" id="UP000184204"/>
    </source>
</evidence>
<dbReference type="KEGG" id="cpro:CPRO_15940"/>
<dbReference type="EMBL" id="CP014223">
    <property type="protein sequence ID" value="AMJ41187.1"/>
    <property type="molecule type" value="Genomic_DNA"/>
</dbReference>
<reference evidence="7" key="4">
    <citation type="submission" date="2016-11" db="EMBL/GenBank/DDBJ databases">
        <authorList>
            <person name="Jaros S."/>
            <person name="Januszkiewicz K."/>
            <person name="Wedrychowicz H."/>
        </authorList>
    </citation>
    <scope>NUCLEOTIDE SEQUENCE [LARGE SCALE GENOMIC DNA]</scope>
    <source>
        <strain evidence="7">DSM 1682</strain>
    </source>
</reference>
<evidence type="ECO:0000313" key="6">
    <source>
        <dbReference type="Proteomes" id="UP000068026"/>
    </source>
</evidence>